<dbReference type="Gene3D" id="4.10.20.10">
    <property type="entry name" value="Tat domain"/>
    <property type="match status" value="1"/>
</dbReference>
<dbReference type="GO" id="GO:0030332">
    <property type="term" value="F:cyclin binding"/>
    <property type="evidence" value="ECO:0007669"/>
    <property type="project" value="UniProtKB-UniRule"/>
</dbReference>
<comment type="function">
    <text evidence="10">Transcriptional activator that increases RNA Pol II processivity, thereby increasing the level of full-length viral transcripts. Recognizes a hairpin structure at the 5'-LTR of the nascent viral mRNAs referred to as the transactivation responsive RNA element (TAR) and recruits the cyclin T1-CDK9 complex (P-TEFb complex) that will in turn hyperphosphorylate the RNA polymerase II to allow efficient elongation. The CDK9 component of P-TEFb and other Tat-activated kinases hyperphosphorylate the C-terminus of RNA Pol II that becomes stabilized and much more processive. Other factors such as HTATSF1/Tat-SF1, SUPT5H/SPT5, and HTATIP2 are also important for Tat's function. Besides its effect on RNA Pol II processivity, Tat induces chromatin remodeling of proviral genes by recruiting the histone acetyltransferases (HATs) CREBBP, EP300 and PCAF to the chromatin. This also contributes to the increase in proviral transcription rate, especially when the provirus integrates in transcriptionally silent region of the host genome. To ensure maximal activation of the LTR, Tat mediates nuclear translocation of NF-kappa-B by interacting with host RELA. Through its interaction with host TBP, Tat may also modulate transcription initiation. Tat can reactivate a latently infected cell by penetrating in it and transactivating its LTR promoter. In the cytoplasm, Tat is thought to act as a translational activator of HIV-1 mRNAs.</text>
</comment>
<comment type="PTM">
    <text evidence="10">Asymmetrical arginine methylation by host PRMT6 seems to diminish the transactivation capacity of Tat and affects the interaction with host CCNT1.</text>
</comment>
<evidence type="ECO:0000256" key="12">
    <source>
        <dbReference type="SAM" id="MobiDB-lite"/>
    </source>
</evidence>
<evidence type="ECO:0000256" key="2">
    <source>
        <dbReference type="ARBA" id="ARBA00022376"/>
    </source>
</evidence>
<dbReference type="PRINTS" id="PR00055">
    <property type="entry name" value="HIVTATDOMAIN"/>
</dbReference>
<comment type="domain">
    <text evidence="10">The cell attachment site mediates the interaction with ITGAV/ITGB3 and ITGA5/ITGB1 integrins, leading to vascular cell migration and invasion. This interaction also provides endothelial cells with the adhesion signal they require to grow in response to mitogens.</text>
</comment>
<comment type="domain">
    <text evidence="10">The transactivation domain mediates the interaction with CCNT1, GCN5L2, and MDM2.</text>
</comment>
<dbReference type="GO" id="GO:0039606">
    <property type="term" value="P:symbiont-mediated suppression of host translation initiation"/>
    <property type="evidence" value="ECO:0007669"/>
    <property type="project" value="UniProtKB-KW"/>
</dbReference>
<dbReference type="Proteomes" id="UP000246902">
    <property type="component" value="Segment"/>
</dbReference>
<dbReference type="GO" id="GO:0004865">
    <property type="term" value="F:protein serine/threonine phosphatase inhibitor activity"/>
    <property type="evidence" value="ECO:0007669"/>
    <property type="project" value="UniProtKB-KW"/>
</dbReference>
<name>Q9Q075_SIV</name>
<evidence type="ECO:0000313" key="13">
    <source>
        <dbReference type="EMBL" id="AAF18581.1"/>
    </source>
</evidence>
<evidence type="ECO:0000256" key="9">
    <source>
        <dbReference type="ARBA" id="ARBA00032765"/>
    </source>
</evidence>
<dbReference type="EMBL" id="AF115393">
    <property type="protein sequence ID" value="AAF18581.1"/>
    <property type="molecule type" value="Genomic_DNA"/>
</dbReference>
<feature type="binding site" evidence="10">
    <location>
        <position position="37"/>
    </location>
    <ligand>
        <name>Zn(2+)</name>
        <dbReference type="ChEBI" id="CHEBI:29105"/>
        <label>1</label>
    </ligand>
</feature>
<dbReference type="GO" id="GO:0019904">
    <property type="term" value="F:protein domain specific binding"/>
    <property type="evidence" value="ECO:0007669"/>
    <property type="project" value="UniProtKB-UniRule"/>
</dbReference>
<feature type="modified residue" description="N6-acetyllysine; by host EP300 and GCN5L2" evidence="10">
    <location>
        <position position="51"/>
    </location>
</feature>
<dbReference type="GO" id="GO:0039525">
    <property type="term" value="P:symbiont-mediated perturbation of host chromatin organization"/>
    <property type="evidence" value="ECO:0007669"/>
    <property type="project" value="UniProtKB-UniRule"/>
</dbReference>
<keyword evidence="7 10" id="KW-0010">Activator</keyword>
<keyword evidence="3 10" id="KW-1048">Host nucleus</keyword>
<feature type="region of interest" description="Transactivation" evidence="10">
    <location>
        <begin position="1"/>
        <end position="48"/>
    </location>
</feature>
<keyword evidence="10" id="KW-0007">Acetylation</keyword>
<dbReference type="GO" id="GO:0050434">
    <property type="term" value="P:positive regulation of viral transcription"/>
    <property type="evidence" value="ECO:0007669"/>
    <property type="project" value="UniProtKB-UniRule"/>
</dbReference>
<sequence>MEPVDPDLEPWLHPGSQPRTACNNCYCKMCCFHCIVCFEKKGLGISYGRKKRRGRRRLSAASSTHNQGSLQQQPLSRQQGNQTGQEEQKKTLESQAKADPFA</sequence>
<feature type="region of interest" description="Cysteine-rich" evidence="10">
    <location>
        <begin position="22"/>
        <end position="37"/>
    </location>
</feature>
<feature type="compositionally biased region" description="Polar residues" evidence="12">
    <location>
        <begin position="60"/>
        <end position="85"/>
    </location>
</feature>
<evidence type="ECO:0000256" key="4">
    <source>
        <dbReference type="ARBA" id="ARBA00022581"/>
    </source>
</evidence>
<keyword evidence="6 10" id="KW-0805">Transcription regulation</keyword>
<feature type="region of interest" description="Disordered" evidence="12">
    <location>
        <begin position="48"/>
        <end position="102"/>
    </location>
</feature>
<keyword evidence="5 10" id="KW-0694">RNA-binding</keyword>
<comment type="PTM">
    <text evidence="10">Phosphorylated by EIF2AK2 on serine and threonine residues adjacent to the basic region important for TAR RNA binding and function. Phosphorylation of Tat by EIF2AK2 is dependent on the prior activation of EIF2AK2 by dsRNA.</text>
</comment>
<keyword evidence="10" id="KW-0488">Methylation</keyword>
<feature type="compositionally biased region" description="Basic residues" evidence="12">
    <location>
        <begin position="48"/>
        <end position="58"/>
    </location>
</feature>
<feature type="binding site" evidence="10">
    <location>
        <position position="34"/>
    </location>
    <ligand>
        <name>Zn(2+)</name>
        <dbReference type="ChEBI" id="CHEBI:29105"/>
        <label>1</label>
    </ligand>
</feature>
<proteinExistence type="inferred from homology"/>
<dbReference type="HAMAP" id="MF_04079">
    <property type="entry name" value="HIV_TAT"/>
    <property type="match status" value="1"/>
</dbReference>
<comment type="subcellular location">
    <subcellularLocation>
        <location evidence="10">Host nucleus</location>
        <location evidence="10">Host nucleolus</location>
    </subcellularLocation>
    <subcellularLocation>
        <location evidence="10">Host cytoplasm</location>
    </subcellularLocation>
    <subcellularLocation>
        <location evidence="10">Secreted</location>
    </subcellularLocation>
    <text evidence="10">Probably localizes to both nuclear and nucleolar compartments. Nuclear localization is mediated through the interaction of the nuclear localization signal with importin KPNB1. Secretion occurs through a Golgi-independent pathway. Tat is released from infected cells to the extracellular space where it remains associated to the cell membrane, or is secreted into the cerebrospinal fluid and sera. Extracellular Tat can be endocytosed by surrounding uninfected cells via binding to several receptors depending on the cell type.</text>
</comment>
<keyword evidence="10" id="KW-1126">Modulation of host PP1 activity by virus</keyword>
<evidence type="ECO:0000256" key="7">
    <source>
        <dbReference type="ARBA" id="ARBA00023159"/>
    </source>
</evidence>
<comment type="PTM">
    <text evidence="10">Polyubiquitination by host MDM2 does not target Tat to degradation, but activates its transactivation function and fosters interaction with CCNT1 and TAR RNA.</text>
</comment>
<feature type="region of interest" description="Interaction with human CREBBP" evidence="10">
    <location>
        <begin position="1"/>
        <end position="24"/>
    </location>
</feature>
<dbReference type="GO" id="GO:0046872">
    <property type="term" value="F:metal ion binding"/>
    <property type="evidence" value="ECO:0007669"/>
    <property type="project" value="UniProtKB-UniRule"/>
</dbReference>
<comment type="miscellaneous">
    <text evidence="10">HIV-1 lineages are divided in three main groups, M (for Major), O (for Outlier), and N (for New, or Non-M, Non-O). The vast majority of strains found worldwide belong to the group M. Group O seems to be endemic to and largely confined to Cameroon and neighboring countries in West Central Africa, where these viruses represent a small minority of HIV-1 strains. The group N is represented by a limited number of isolates from Cameroonian persons. The group M is further subdivided in 9 clades or subtypes (A to D, F to H, J and K).</text>
</comment>
<comment type="domain">
    <text evidence="10">The Arg-rich RNA-binding region binds the TAR RNA. This region also mediates the nuclear localization through direct binding to KPNB1 and is involved in Tat's transfer across cell membranes (protein transduction). The same region is required for the interaction with EP300, PCAF, EIF2AK2 and KDR.</text>
</comment>
<keyword evidence="10" id="KW-0862">Zinc</keyword>
<feature type="short sequence motif" description="Nuclear localization signal, RNA-binding (TAR), and protein transduction" evidence="10">
    <location>
        <begin position="49"/>
        <end position="57"/>
    </location>
</feature>
<evidence type="ECO:0000256" key="1">
    <source>
        <dbReference type="ARBA" id="ARBA00009398"/>
    </source>
</evidence>
<feature type="binding site" evidence="10">
    <location>
        <position position="27"/>
    </location>
    <ligand>
        <name>Zn(2+)</name>
        <dbReference type="ChEBI" id="CHEBI:29105"/>
        <label>2</label>
    </ligand>
</feature>
<protein>
    <recommendedName>
        <fullName evidence="2 10">Protein Tat</fullName>
    </recommendedName>
    <alternativeName>
        <fullName evidence="9 10">Transactivating regulatory protein</fullName>
    </alternativeName>
</protein>
<organism evidence="13 14">
    <name type="scientific">Simian immunodeficiency virus</name>
    <name type="common">SIV</name>
    <dbReference type="NCBI Taxonomy" id="11723"/>
    <lineage>
        <taxon>Viruses</taxon>
        <taxon>Riboviria</taxon>
        <taxon>Pararnavirae</taxon>
        <taxon>Artverviricota</taxon>
        <taxon>Revtraviricetes</taxon>
        <taxon>Ortervirales</taxon>
        <taxon>Retroviridae</taxon>
        <taxon>Orthoretrovirinae</taxon>
        <taxon>Lentivirus</taxon>
        <taxon>Lentivirus simimdef</taxon>
    </lineage>
</organism>
<feature type="modified residue" description="N6-acetyllysine; by host PCAF" evidence="10">
    <location>
        <position position="28"/>
    </location>
</feature>
<feature type="binding site" evidence="10">
    <location>
        <position position="33"/>
    </location>
    <ligand>
        <name>Zn(2+)</name>
        <dbReference type="ChEBI" id="CHEBI:29105"/>
        <label>1</label>
    </ligand>
</feature>
<keyword evidence="10" id="KW-1122">Modulation of host chromatin by virus</keyword>
<dbReference type="Pfam" id="PF00539">
    <property type="entry name" value="Tat"/>
    <property type="match status" value="1"/>
</dbReference>
<evidence type="ECO:0000256" key="10">
    <source>
        <dbReference type="HAMAP-Rule" id="MF_04079"/>
    </source>
</evidence>
<keyword evidence="8 10" id="KW-0804">Transcription</keyword>
<keyword evidence="10" id="KW-1035">Host cytoplasm</keyword>
<feature type="modified residue" description="N6-acetyllysine; by host EP300 and GCN5L2" evidence="10">
    <location>
        <position position="50"/>
    </location>
</feature>
<feature type="binding site" evidence="10">
    <location>
        <position position="25"/>
    </location>
    <ligand>
        <name>Zn(2+)</name>
        <dbReference type="ChEBI" id="CHEBI:29105"/>
        <label>2</label>
    </ligand>
</feature>
<keyword evidence="10" id="KW-0479">Metal-binding</keyword>
<comment type="domain">
    <text evidence="10">The Cys-rich region may bind 2 zinc ions. This region is involved in binding to KAT5.</text>
</comment>
<dbReference type="GO" id="GO:0032968">
    <property type="term" value="P:positive regulation of transcription elongation by RNA polymerase II"/>
    <property type="evidence" value="ECO:0007669"/>
    <property type="project" value="UniProtKB-UniRule"/>
</dbReference>
<comment type="function">
    <text evidence="10">Extracellular circulating Tat can be endocytosed by surrounding uninfected cells via the binding to several surface receptors such as CD26, CXCR4, heparan sulfate proteoglycans (HSPG) or LDLR. Neurons are rarely infected, but they internalize Tat via their LDLR. Through its interaction with nuclear HATs, Tat is potentially able to control the acetylation-dependent cellular gene expression. Modulates the expression of many cellular genes involved in cell survival, proliferation or in coding for cytokines or cytokine receptors. Tat plays a role in T-cell and neurons apoptosis. Tat induced neurotoxicity and apoptosis probably contribute to neuroAIDS. Circulating Tat also acts as a chemokine-like and/or growth factor-like molecule that binds to specific receptors on the surface of the cells, affecting many cellular pathways. In the vascular system, Tat binds to ITGAV/ITGB3 and ITGA5/ITGB1 integrins dimers at the surface of endothelial cells and competes with bFGF for heparin-binding sites, leading to an excess of soluble bFGF.</text>
</comment>
<dbReference type="GO" id="GO:0030430">
    <property type="term" value="C:host cell cytoplasm"/>
    <property type="evidence" value="ECO:0007669"/>
    <property type="project" value="UniProtKB-SubCell"/>
</dbReference>
<evidence type="ECO:0000256" key="6">
    <source>
        <dbReference type="ARBA" id="ARBA00023015"/>
    </source>
</evidence>
<dbReference type="GO" id="GO:0052170">
    <property type="term" value="P:symbiont-mediated suppression of host innate immune response"/>
    <property type="evidence" value="ECO:0007669"/>
    <property type="project" value="UniProtKB-KW"/>
</dbReference>
<evidence type="ECO:0000256" key="11">
    <source>
        <dbReference type="RuleBase" id="RU003311"/>
    </source>
</evidence>
<dbReference type="GO" id="GO:1990970">
    <property type="term" value="F:trans-activation response element binding"/>
    <property type="evidence" value="ECO:0007669"/>
    <property type="project" value="UniProtKB-UniRule"/>
</dbReference>
<feature type="modified residue" description="Asymmetric dimethylarginine; by host PRMT6" evidence="10">
    <location>
        <position position="52"/>
    </location>
</feature>
<keyword evidence="10" id="KW-1114">Inhibition of host interferon signaling pathway by virus</keyword>
<dbReference type="GO" id="GO:0006351">
    <property type="term" value="P:DNA-templated transcription"/>
    <property type="evidence" value="ECO:0007669"/>
    <property type="project" value="UniProtKB-UniRule"/>
</dbReference>
<keyword evidence="10" id="KW-0832">Ubl conjugation</keyword>
<feature type="site" description="Essential for Tat translocation through the endosomal membrane" evidence="10">
    <location>
        <position position="11"/>
    </location>
</feature>
<comment type="caution">
    <text evidence="10">Lacks conserved residue(s) required for the propagation of feature annotation.</text>
</comment>
<organismHost>
    <name type="scientific">Cercopithecidae</name>
    <name type="common">Old World monkeys</name>
    <dbReference type="NCBI Taxonomy" id="9527"/>
</organismHost>
<dbReference type="GO" id="GO:0001070">
    <property type="term" value="F:RNA-binding transcription regulator activity"/>
    <property type="evidence" value="ECO:0007669"/>
    <property type="project" value="UniProtKB-UniRule"/>
</dbReference>
<keyword evidence="10" id="KW-0922">Interferon antiviral system evasion</keyword>
<comment type="PTM">
    <text evidence="10">Acetylation by EP300, CREBBP, GCN5L2/GCN5 and PCAF regulates the transactivation activity of Tat. EP300-mediated acetylation of Lys-50 promotes dissociation of Tat from the TAR RNA through the competitive binding to PCAF's bromodomain. In addition, the non-acetylated Tat's N-terminus can also interact with PCAF. PCAF-mediated acetylation of Lys-28 enhances Tat's binding to CCNT1. Lys-50 is deacetylated by SIRT1.</text>
</comment>
<keyword evidence="10" id="KW-0597">Phosphoprotein</keyword>
<keyword evidence="4 10" id="KW-0945">Host-virus interaction</keyword>
<keyword evidence="10" id="KW-0899">Viral immunoevasion</keyword>
<accession>Q9Q075</accession>
<organismHost>
    <name type="scientific">Pan troglodytes</name>
    <name type="common">Chimpanzee</name>
    <dbReference type="NCBI Taxonomy" id="9598"/>
</organismHost>
<feature type="binding site" evidence="10">
    <location>
        <position position="30"/>
    </location>
    <ligand>
        <name>Zn(2+)</name>
        <dbReference type="ChEBI" id="CHEBI:29105"/>
        <label>2</label>
    </ligand>
</feature>
<evidence type="ECO:0000256" key="8">
    <source>
        <dbReference type="ARBA" id="ARBA00023163"/>
    </source>
</evidence>
<comment type="similarity">
    <text evidence="1 10 11">Belongs to the lentiviruses Tat family.</text>
</comment>
<evidence type="ECO:0000256" key="5">
    <source>
        <dbReference type="ARBA" id="ARBA00022884"/>
    </source>
</evidence>
<gene>
    <name evidence="10" type="primary">tat</name>
</gene>
<keyword evidence="10" id="KW-0053">Apoptosis</keyword>
<evidence type="ECO:0000256" key="3">
    <source>
        <dbReference type="ARBA" id="ARBA00022562"/>
    </source>
</evidence>
<feature type="region of interest" description="Core" evidence="10">
    <location>
        <begin position="38"/>
        <end position="48"/>
    </location>
</feature>
<comment type="subunit">
    <text evidence="10">Interacts with host CCNT1. Associates with the P-TEFb complex composed at least of Tat, P-TEFb (CDK9 and CCNT1), TAR RNA, RNA Pol II. Recruits the HATs CREBBP, TAF1/TFIID, EP300, PCAF and GCN5L2. Interacts with host KAT5/Tip60; this interaction targets the latter to degradation. Interacts with the host deacetylase SIRT1. Interacts with host capping enzyme RNGTT; this interaction stimulates RNGTT. Binds to host KDR, and to the host integrins ITGAV/ITGB3 and ITGA5/ITGB1. Interacts with host KPNB1/importin beta-1 without previous binding to KPNA1/importin alpha-1. Interacts with EIF2AK2. Interacts with host nucleosome assembly protein NAP1L1; this interaction may be required for the transport of Tat within the nucleus, since the two proteins interact at the nuclear rim. Interacts with host C1QBP/SF2P32; this interaction involves lysine-acetylated Tat. Interacts with the host chemokine receptors CCR2, CCR3 and CXCR4. Interacts with host DPP4/CD26; this interaction may trigger an anti-proliferative effect. Interacts with host LDLR. Interacts with the host extracellular matrix metalloproteinase MMP1. Interacts with host PRMT6; this interaction mediates Tat's methylation. Interacts with, and is ubiquitinated by MDM2/Hdm2. Interacts with host PSMC3 and HTATIP2. Interacts with STAB1; this interaction may overcome SATB1-mediated repression of IL2 and IL2RA (interleukin) in T cells by binding to the same domain than HDAC1. Interacts (when acetylated) with human CDK13, thereby increasing HIV-1 mRNA splicing and promoting the production of the doubly spliced HIV-1 protein Nef.Interacts with host TBP; this interaction modulates the activity of transcriptional pre-initiation complex. Interacts with host RELA.</text>
</comment>
<keyword evidence="10" id="KW-1090">Inhibition of host innate immune response by virus</keyword>
<feature type="modified residue" description="Asymmetric dimethylarginine; by host PRMT6" evidence="10">
    <location>
        <position position="53"/>
    </location>
</feature>
<dbReference type="GO" id="GO:0039502">
    <property type="term" value="P:symbiont-mediated suppression of host type I interferon-mediated signaling pathway"/>
    <property type="evidence" value="ECO:0007669"/>
    <property type="project" value="UniProtKB-UniRule"/>
</dbReference>
<dbReference type="GO" id="GO:0005576">
    <property type="term" value="C:extracellular region"/>
    <property type="evidence" value="ECO:0007669"/>
    <property type="project" value="UniProtKB-SubCell"/>
</dbReference>
<dbReference type="InterPro" id="IPR001831">
    <property type="entry name" value="IV_Tat"/>
</dbReference>
<dbReference type="GO" id="GO:0042805">
    <property type="term" value="F:actinin binding"/>
    <property type="evidence" value="ECO:0007669"/>
    <property type="project" value="UniProtKB-UniRule"/>
</dbReference>
<keyword evidence="10" id="KW-0964">Secreted</keyword>
<dbReference type="InterPro" id="IPR036963">
    <property type="entry name" value="Tat_dom_sf"/>
</dbReference>
<reference evidence="13 14" key="1">
    <citation type="journal article" date="2000" name="J. Virol.">
        <title>env sequences of simian immunodeficiency viruses from chimpanzees in Cameroon are strongly related to those of human immunodeficiency virus group N from the same geographic area.</title>
        <authorList>
            <person name="Corbet S."/>
            <person name="Muller-Trutwin M.C."/>
            <person name="Versmisse P."/>
            <person name="Delarue S."/>
            <person name="Ayouba A."/>
            <person name="Lewis J."/>
            <person name="Brunak S."/>
            <person name="Martin P."/>
            <person name="Brun-Vezinet F."/>
            <person name="Simon F."/>
            <person name="Barre-Sinoussi F."/>
            <person name="Mauclere P."/>
        </authorList>
    </citation>
    <scope>NUCLEOTIDE SEQUENCE [LARGE SCALE GENOMIC DNA]</scope>
    <source>
        <strain evidence="13 14">SIVcpz</strain>
    </source>
</reference>
<feature type="binding site" evidence="10">
    <location>
        <position position="22"/>
    </location>
    <ligand>
        <name>Zn(2+)</name>
        <dbReference type="ChEBI" id="CHEBI:29105"/>
        <label>1</label>
    </ligand>
</feature>
<dbReference type="GO" id="GO:0044196">
    <property type="term" value="C:host cell nucleolus"/>
    <property type="evidence" value="ECO:0007669"/>
    <property type="project" value="UniProtKB-SubCell"/>
</dbReference>
<evidence type="ECO:0000313" key="14">
    <source>
        <dbReference type="Proteomes" id="UP000246902"/>
    </source>
</evidence>
<keyword evidence="10" id="KW-1017">Isopeptide bond</keyword>